<keyword evidence="1" id="KW-0812">Transmembrane</keyword>
<reference evidence="3" key="1">
    <citation type="submission" date="2016-11" db="EMBL/GenBank/DDBJ databases">
        <authorList>
            <person name="Varghese N."/>
            <person name="Submissions S."/>
        </authorList>
    </citation>
    <scope>NUCLEOTIDE SEQUENCE [LARGE SCALE GENOMIC DNA]</scope>
    <source>
        <strain evidence="3">CGMCC 1.8995</strain>
    </source>
</reference>
<feature type="transmembrane region" description="Helical" evidence="1">
    <location>
        <begin position="204"/>
        <end position="226"/>
    </location>
</feature>
<proteinExistence type="predicted"/>
<feature type="transmembrane region" description="Helical" evidence="1">
    <location>
        <begin position="484"/>
        <end position="507"/>
    </location>
</feature>
<dbReference type="Proteomes" id="UP000184520">
    <property type="component" value="Unassembled WGS sequence"/>
</dbReference>
<dbReference type="PANTHER" id="PTHR34219">
    <property type="entry name" value="IRON-REGULATED INNER MEMBRANE PROTEIN-RELATED"/>
    <property type="match status" value="1"/>
</dbReference>
<dbReference type="STRING" id="634436.SAMN05216361_2892"/>
<dbReference type="InterPro" id="IPR005625">
    <property type="entry name" value="PepSY-ass_TM"/>
</dbReference>
<dbReference type="RefSeq" id="WP_073323633.1">
    <property type="nucleotide sequence ID" value="NZ_FQWD01000004.1"/>
</dbReference>
<evidence type="ECO:0000256" key="1">
    <source>
        <dbReference type="SAM" id="Phobius"/>
    </source>
</evidence>
<name>A0A1M5M4X6_9ALTE</name>
<dbReference type="Pfam" id="PF03929">
    <property type="entry name" value="PepSY_TM"/>
    <property type="match status" value="1"/>
</dbReference>
<evidence type="ECO:0000313" key="3">
    <source>
        <dbReference type="Proteomes" id="UP000184520"/>
    </source>
</evidence>
<feature type="transmembrane region" description="Helical" evidence="1">
    <location>
        <begin position="426"/>
        <end position="447"/>
    </location>
</feature>
<feature type="transmembrane region" description="Helical" evidence="1">
    <location>
        <begin position="20"/>
        <end position="38"/>
    </location>
</feature>
<keyword evidence="1" id="KW-1133">Transmembrane helix</keyword>
<feature type="transmembrane region" description="Helical" evidence="1">
    <location>
        <begin position="356"/>
        <end position="376"/>
    </location>
</feature>
<sequence>MKIRSDILRTYQSIHTWTGITTGLLLFIAFFAGALTMFKSPITHWAVPENHVLPAISVGQYNELVQQATAQYETASNGFTLHFAPHQSPMHHSPMTWYEQGGGRGLSIDSHLRQASFNEEGELVSVANQQNVLGDLIDQLHRTAGIPGKAGHEDIGVLVLGVASALYFIALVSGVIFLLPTLVKSFFSLRQKKGANRFWLDTHNLIGITSLPFHLLIAWTVVVFAFHDMLYGGLSLIYGDEPMFERNGGSKQVYSVAELPPVERYFEAVGNMVDGYDIVSLTFADLATPRARLSIEVAGDGKLQRAAETDIIAMHPFTLDVTYSTLSIPENGAFGPLVKSFFALHFGNFANDTGRWIYFLLGMMGAILFYTGNLLWLEKRRKKQAKQSRSVTIMAKLTIGVCLGSVLGVATSILASKWLYLMGVDINLGYINVYYGVFIASLGFAFWQGAAKSAIALQALIAAFCLGVPLTTLINALFSHNTHWHVAGGTLLVDVMALVFAWIFFAAARKTRQRAYQGEPDSIWFIPSKVHATPGDSVQPKTI</sequence>
<evidence type="ECO:0000313" key="2">
    <source>
        <dbReference type="EMBL" id="SHG71959.1"/>
    </source>
</evidence>
<feature type="transmembrane region" description="Helical" evidence="1">
    <location>
        <begin position="155"/>
        <end position="183"/>
    </location>
</feature>
<dbReference type="EMBL" id="FQWD01000004">
    <property type="protein sequence ID" value="SHG71959.1"/>
    <property type="molecule type" value="Genomic_DNA"/>
</dbReference>
<dbReference type="OrthoDB" id="9776609at2"/>
<gene>
    <name evidence="2" type="ORF">SAMN05216361_2892</name>
</gene>
<keyword evidence="1" id="KW-0472">Membrane</keyword>
<dbReference type="PANTHER" id="PTHR34219:SF9">
    <property type="entry name" value="IRON-REGULATED INNER MEMBRANE PROTEIN"/>
    <property type="match status" value="1"/>
</dbReference>
<organism evidence="2 3">
    <name type="scientific">Marisediminitalea aggregata</name>
    <dbReference type="NCBI Taxonomy" id="634436"/>
    <lineage>
        <taxon>Bacteria</taxon>
        <taxon>Pseudomonadati</taxon>
        <taxon>Pseudomonadota</taxon>
        <taxon>Gammaproteobacteria</taxon>
        <taxon>Alteromonadales</taxon>
        <taxon>Alteromonadaceae</taxon>
        <taxon>Marisediminitalea</taxon>
    </lineage>
</organism>
<protein>
    <submittedName>
        <fullName evidence="2">Uncharacterized iron-regulated membrane protein</fullName>
    </submittedName>
</protein>
<keyword evidence="3" id="KW-1185">Reference proteome</keyword>
<feature type="transmembrane region" description="Helical" evidence="1">
    <location>
        <begin position="459"/>
        <end position="478"/>
    </location>
</feature>
<dbReference type="AlphaFoldDB" id="A0A1M5M4X6"/>
<accession>A0A1M5M4X6</accession>
<feature type="transmembrane region" description="Helical" evidence="1">
    <location>
        <begin position="397"/>
        <end position="420"/>
    </location>
</feature>